<dbReference type="Proteomes" id="UP000494115">
    <property type="component" value="Unassembled WGS sequence"/>
</dbReference>
<gene>
    <name evidence="1" type="ORF">LMG28138_01613</name>
</gene>
<accession>A0A6S7B927</accession>
<sequence>MEGDLQRLQVDVPKETVRQVRVLGANLGMSAANVLRQAVAEFLAKHAAAVGEAKA</sequence>
<reference evidence="1 2" key="1">
    <citation type="submission" date="2020-04" db="EMBL/GenBank/DDBJ databases">
        <authorList>
            <person name="De Canck E."/>
        </authorList>
    </citation>
    <scope>NUCLEOTIDE SEQUENCE [LARGE SCALE GENOMIC DNA]</scope>
    <source>
        <strain evidence="1 2">LMG 28138</strain>
    </source>
</reference>
<dbReference type="RefSeq" id="WP_175104219.1">
    <property type="nucleotide sequence ID" value="NZ_CADIKM010000005.1"/>
</dbReference>
<name>A0A6S7B927_9BURK</name>
<organism evidence="1 2">
    <name type="scientific">Pararobbsia alpina</name>
    <dbReference type="NCBI Taxonomy" id="621374"/>
    <lineage>
        <taxon>Bacteria</taxon>
        <taxon>Pseudomonadati</taxon>
        <taxon>Pseudomonadota</taxon>
        <taxon>Betaproteobacteria</taxon>
        <taxon>Burkholderiales</taxon>
        <taxon>Burkholderiaceae</taxon>
        <taxon>Pararobbsia</taxon>
    </lineage>
</organism>
<evidence type="ECO:0000313" key="1">
    <source>
        <dbReference type="EMBL" id="CAB3783305.1"/>
    </source>
</evidence>
<dbReference type="Gene3D" id="1.10.1220.10">
    <property type="entry name" value="Met repressor-like"/>
    <property type="match status" value="1"/>
</dbReference>
<evidence type="ECO:0008006" key="3">
    <source>
        <dbReference type="Google" id="ProtNLM"/>
    </source>
</evidence>
<dbReference type="EMBL" id="CADIKM010000005">
    <property type="protein sequence ID" value="CAB3783305.1"/>
    <property type="molecule type" value="Genomic_DNA"/>
</dbReference>
<proteinExistence type="predicted"/>
<dbReference type="InterPro" id="IPR013321">
    <property type="entry name" value="Arc_rbn_hlx_hlx"/>
</dbReference>
<dbReference type="GO" id="GO:0006355">
    <property type="term" value="P:regulation of DNA-templated transcription"/>
    <property type="evidence" value="ECO:0007669"/>
    <property type="project" value="InterPro"/>
</dbReference>
<protein>
    <recommendedName>
        <fullName evidence="3">Ribbon-helix-helix protein CopG domain-containing protein</fullName>
    </recommendedName>
</protein>
<evidence type="ECO:0000313" key="2">
    <source>
        <dbReference type="Proteomes" id="UP000494115"/>
    </source>
</evidence>
<dbReference type="AlphaFoldDB" id="A0A6S7B927"/>
<keyword evidence="2" id="KW-1185">Reference proteome</keyword>